<accession>A0A7W5ZJU1</accession>
<organism evidence="1 2">
    <name type="scientific">Runella defluvii</name>
    <dbReference type="NCBI Taxonomy" id="370973"/>
    <lineage>
        <taxon>Bacteria</taxon>
        <taxon>Pseudomonadati</taxon>
        <taxon>Bacteroidota</taxon>
        <taxon>Cytophagia</taxon>
        <taxon>Cytophagales</taxon>
        <taxon>Spirosomataceae</taxon>
        <taxon>Runella</taxon>
    </lineage>
</organism>
<dbReference type="AlphaFoldDB" id="A0A7W5ZJU1"/>
<sequence length="538" mass="57077">MKRYITILFLFLGLIQAQGQKRTYEYDDLNRLSKVYVYNGGTLTHTVTYNYDEMGNRLSKVVSSSTTPTQTIAISSPTGGTFTAGQSVTVTYASTGGTGNVSLELVSCSGSVALAVISVNAAASGSTNYTLPNNLTTGQYRIKAYVTGTSAEAYYGTCFTVNAIATQSIAINSPVSGTFTAGQTVSVSYASTNGSANVSLELVNCAGTTALAVIADNVAASGSTNYILPSTLTAGSYRIKSYLTGTSAQAFYGTCFTVNASSGGDCPPTISHSGNITANMYNASQTIVSTANVPNNTKYYAGQSVTLSPGFSAGPNENFEIRVQGCNTTTNGLVAYYPFNGTANDESGSGNHGTQQGGVNFTTATDRFGVAGKAAGFDGVDDYINLGNKISTFGGQTPFSISLWVSNITNKQGDYLSRYNQLVKGEFLISNGESGIFFHREVSPWQLVSNRILDINKWYMISCVYDGLKAFIYIDGQKVAEDLRGSSDTALLTNVLIGAKYKTDVVGDFINSKLDEIRLYNRAITDAEVLQIYNAEKP</sequence>
<comment type="caution">
    <text evidence="1">The sequence shown here is derived from an EMBL/GenBank/DDBJ whole genome shotgun (WGS) entry which is preliminary data.</text>
</comment>
<evidence type="ECO:0000313" key="2">
    <source>
        <dbReference type="Proteomes" id="UP000541352"/>
    </source>
</evidence>
<dbReference type="GO" id="GO:0005975">
    <property type="term" value="P:carbohydrate metabolic process"/>
    <property type="evidence" value="ECO:0007669"/>
    <property type="project" value="UniProtKB-ARBA"/>
</dbReference>
<dbReference type="InterPro" id="IPR055015">
    <property type="entry name" value="GCX_COOH"/>
</dbReference>
<dbReference type="Proteomes" id="UP000541352">
    <property type="component" value="Unassembled WGS sequence"/>
</dbReference>
<reference evidence="1 2" key="1">
    <citation type="submission" date="2020-08" db="EMBL/GenBank/DDBJ databases">
        <title>Genomic Encyclopedia of Type Strains, Phase IV (KMG-IV): sequencing the most valuable type-strain genomes for metagenomic binning, comparative biology and taxonomic classification.</title>
        <authorList>
            <person name="Goeker M."/>
        </authorList>
    </citation>
    <scope>NUCLEOTIDE SEQUENCE [LARGE SCALE GENOMIC DNA]</scope>
    <source>
        <strain evidence="1 2">DSM 17976</strain>
    </source>
</reference>
<dbReference type="InterPro" id="IPR013320">
    <property type="entry name" value="ConA-like_dom_sf"/>
</dbReference>
<name>A0A7W5ZJU1_9BACT</name>
<protein>
    <recommendedName>
        <fullName evidence="3">LamG-like jellyroll fold domain-containing protein</fullName>
    </recommendedName>
</protein>
<dbReference type="RefSeq" id="WP_183971960.1">
    <property type="nucleotide sequence ID" value="NZ_JACIBY010000002.1"/>
</dbReference>
<dbReference type="NCBIfam" id="NF045639">
    <property type="entry name" value="GCX_COOH"/>
    <property type="match status" value="1"/>
</dbReference>
<dbReference type="SUPFAM" id="SSF49899">
    <property type="entry name" value="Concanavalin A-like lectins/glucanases"/>
    <property type="match status" value="1"/>
</dbReference>
<evidence type="ECO:0008006" key="3">
    <source>
        <dbReference type="Google" id="ProtNLM"/>
    </source>
</evidence>
<gene>
    <name evidence="1" type="ORF">FHS57_001201</name>
</gene>
<keyword evidence="2" id="KW-1185">Reference proteome</keyword>
<evidence type="ECO:0000313" key="1">
    <source>
        <dbReference type="EMBL" id="MBB3837207.1"/>
    </source>
</evidence>
<dbReference type="Gene3D" id="2.60.120.200">
    <property type="match status" value="1"/>
</dbReference>
<dbReference type="Pfam" id="PF13385">
    <property type="entry name" value="Laminin_G_3"/>
    <property type="match status" value="1"/>
</dbReference>
<dbReference type="Gene3D" id="2.180.10.10">
    <property type="entry name" value="RHS repeat-associated core"/>
    <property type="match status" value="1"/>
</dbReference>
<dbReference type="EMBL" id="JACIBY010000002">
    <property type="protein sequence ID" value="MBB3837207.1"/>
    <property type="molecule type" value="Genomic_DNA"/>
</dbReference>
<proteinExistence type="predicted"/>
<dbReference type="GO" id="GO:0004553">
    <property type="term" value="F:hydrolase activity, hydrolyzing O-glycosyl compounds"/>
    <property type="evidence" value="ECO:0007669"/>
    <property type="project" value="UniProtKB-ARBA"/>
</dbReference>